<protein>
    <submittedName>
        <fullName evidence="4">RNI-like protein</fullName>
    </submittedName>
</protein>
<dbReference type="Pfam" id="PF01302">
    <property type="entry name" value="CAP_GLY"/>
    <property type="match status" value="1"/>
</dbReference>
<evidence type="ECO:0000256" key="1">
    <source>
        <dbReference type="ARBA" id="ARBA00022614"/>
    </source>
</evidence>
<dbReference type="SMART" id="SM01052">
    <property type="entry name" value="CAP_GLY"/>
    <property type="match status" value="1"/>
</dbReference>
<sequence>MPAFSVSDRISVLGCLGTVRYVGVLPAWGPGVVAYGVEWDDKARGKHSGELAGVRYFCTRVPNAGSFIKASNKNIDAPCLFLDAVRRRYSSEANSMALVETVKIGSKTVEKYGFGRLSEVQADVAALGVVMVDHQQIRAVGGKSSPEPAPGSPLFSAHTLDLGSNLLVDWAEVAQIVRHFPRLQAVNLNGNRLRRLPAPMPGPASWTVFPASVREVALSATYVLAGALLCLDLSHVTRLELAANGIDDQWLAEWRPPPRLQAVDLSFNSLRLVPPALHLQTLAHVVLADNCISDVAALPVFPHTRTLDLRRNPISSYEDVDALAGKFPALRELRINGCPVFDGLSPEEEAFALIGRLECQAWARQPHRAVCKLNGSPLQALEIRNGELHFMAEVRAGRLACSNTRRWQALLTKYHVSAEPGRPGRPGGFSVDRRVRLSVRLAASPDTELFSRVFAQNSPVLRLKGLVARHVRRYVLDVSLFYYVHDDAALGPREPMADDAASLQSHGFSDNHRIYVL</sequence>
<dbReference type="Gene3D" id="3.80.10.10">
    <property type="entry name" value="Ribonuclease Inhibitor"/>
    <property type="match status" value="2"/>
</dbReference>
<keyword evidence="2" id="KW-0677">Repeat</keyword>
<gene>
    <name evidence="4" type="ORF">METBIDRAFT_40044</name>
</gene>
<evidence type="ECO:0000313" key="5">
    <source>
        <dbReference type="Proteomes" id="UP000092555"/>
    </source>
</evidence>
<dbReference type="Proteomes" id="UP000092555">
    <property type="component" value="Unassembled WGS sequence"/>
</dbReference>
<keyword evidence="1" id="KW-0433">Leucine-rich repeat</keyword>
<name>A0A1A0HDK0_9ASCO</name>
<evidence type="ECO:0000313" key="4">
    <source>
        <dbReference type="EMBL" id="OBA22003.1"/>
    </source>
</evidence>
<dbReference type="PANTHER" id="PTHR15454">
    <property type="entry name" value="NISCHARIN RELATED"/>
    <property type="match status" value="1"/>
</dbReference>
<dbReference type="GO" id="GO:0005737">
    <property type="term" value="C:cytoplasm"/>
    <property type="evidence" value="ECO:0007669"/>
    <property type="project" value="TreeGrafter"/>
</dbReference>
<evidence type="ECO:0000259" key="3">
    <source>
        <dbReference type="PROSITE" id="PS50245"/>
    </source>
</evidence>
<organism evidence="4 5">
    <name type="scientific">Metschnikowia bicuspidata var. bicuspidata NRRL YB-4993</name>
    <dbReference type="NCBI Taxonomy" id="869754"/>
    <lineage>
        <taxon>Eukaryota</taxon>
        <taxon>Fungi</taxon>
        <taxon>Dikarya</taxon>
        <taxon>Ascomycota</taxon>
        <taxon>Saccharomycotina</taxon>
        <taxon>Pichiomycetes</taxon>
        <taxon>Metschnikowiaceae</taxon>
        <taxon>Metschnikowia</taxon>
    </lineage>
</organism>
<dbReference type="PROSITE" id="PS50245">
    <property type="entry name" value="CAP_GLY_2"/>
    <property type="match status" value="1"/>
</dbReference>
<reference evidence="4 5" key="1">
    <citation type="submission" date="2016-05" db="EMBL/GenBank/DDBJ databases">
        <title>Comparative genomics of biotechnologically important yeasts.</title>
        <authorList>
            <consortium name="DOE Joint Genome Institute"/>
            <person name="Riley R."/>
            <person name="Haridas S."/>
            <person name="Wolfe K.H."/>
            <person name="Lopes M.R."/>
            <person name="Hittinger C.T."/>
            <person name="Goker M."/>
            <person name="Salamov A."/>
            <person name="Wisecaver J."/>
            <person name="Long T.M."/>
            <person name="Aerts A.L."/>
            <person name="Barry K."/>
            <person name="Choi C."/>
            <person name="Clum A."/>
            <person name="Coughlan A.Y."/>
            <person name="Deshpande S."/>
            <person name="Douglass A.P."/>
            <person name="Hanson S.J."/>
            <person name="Klenk H.-P."/>
            <person name="LaButti K."/>
            <person name="Lapidus A."/>
            <person name="Lindquist E."/>
            <person name="Lipzen A."/>
            <person name="Meier-kolthoff J.P."/>
            <person name="Ohm R.A."/>
            <person name="Otillar R.P."/>
            <person name="Pangilinan J."/>
            <person name="Peng Y."/>
            <person name="Rokas A."/>
            <person name="Rosa C.A."/>
            <person name="Scheuner C."/>
            <person name="Sibirny A.A."/>
            <person name="Slot J.C."/>
            <person name="Stielow J.B."/>
            <person name="Sun H."/>
            <person name="Kurtzman C.P."/>
            <person name="Blackwell M."/>
            <person name="Grigoriev I.V."/>
            <person name="Jeffries T.W."/>
        </authorList>
    </citation>
    <scope>NUCLEOTIDE SEQUENCE [LARGE SCALE GENOMIC DNA]</scope>
    <source>
        <strain evidence="4 5">NRRL YB-4993</strain>
    </source>
</reference>
<dbReference type="AlphaFoldDB" id="A0A1A0HDK0"/>
<comment type="caution">
    <text evidence="4">The sequence shown here is derived from an EMBL/GenBank/DDBJ whole genome shotgun (WGS) entry which is preliminary data.</text>
</comment>
<dbReference type="EMBL" id="LXTC01000002">
    <property type="protein sequence ID" value="OBA22003.1"/>
    <property type="molecule type" value="Genomic_DNA"/>
</dbReference>
<dbReference type="SUPFAM" id="SSF52058">
    <property type="entry name" value="L domain-like"/>
    <property type="match status" value="1"/>
</dbReference>
<dbReference type="InterPro" id="IPR036859">
    <property type="entry name" value="CAP-Gly_dom_sf"/>
</dbReference>
<feature type="domain" description="CAP-Gly" evidence="3">
    <location>
        <begin position="36"/>
        <end position="69"/>
    </location>
</feature>
<evidence type="ECO:0000256" key="2">
    <source>
        <dbReference type="ARBA" id="ARBA00022737"/>
    </source>
</evidence>
<dbReference type="OrthoDB" id="5273213at2759"/>
<dbReference type="InterPro" id="IPR032675">
    <property type="entry name" value="LRR_dom_sf"/>
</dbReference>
<proteinExistence type="predicted"/>
<dbReference type="STRING" id="869754.A0A1A0HDK0"/>
<dbReference type="SUPFAM" id="SSF74924">
    <property type="entry name" value="Cap-Gly domain"/>
    <property type="match status" value="1"/>
</dbReference>
<dbReference type="RefSeq" id="XP_018712499.1">
    <property type="nucleotide sequence ID" value="XM_018857222.1"/>
</dbReference>
<keyword evidence="5" id="KW-1185">Reference proteome</keyword>
<dbReference type="InterPro" id="IPR000938">
    <property type="entry name" value="CAP-Gly_domain"/>
</dbReference>
<dbReference type="Gene3D" id="2.30.30.190">
    <property type="entry name" value="CAP Gly-rich-like domain"/>
    <property type="match status" value="1"/>
</dbReference>
<accession>A0A1A0HDK0</accession>
<dbReference type="GeneID" id="30030198"/>